<protein>
    <submittedName>
        <fullName evidence="2">Uncharacterized protein</fullName>
    </submittedName>
</protein>
<evidence type="ECO:0000256" key="1">
    <source>
        <dbReference type="SAM" id="MobiDB-lite"/>
    </source>
</evidence>
<gene>
    <name evidence="2" type="ORF">ALC57_05448</name>
</gene>
<dbReference type="EMBL" id="KQ979236">
    <property type="protein sequence ID" value="KYN22171.1"/>
    <property type="molecule type" value="Genomic_DNA"/>
</dbReference>
<organism evidence="2 3">
    <name type="scientific">Trachymyrmex cornetzi</name>
    <dbReference type="NCBI Taxonomy" id="471704"/>
    <lineage>
        <taxon>Eukaryota</taxon>
        <taxon>Metazoa</taxon>
        <taxon>Ecdysozoa</taxon>
        <taxon>Arthropoda</taxon>
        <taxon>Hexapoda</taxon>
        <taxon>Insecta</taxon>
        <taxon>Pterygota</taxon>
        <taxon>Neoptera</taxon>
        <taxon>Endopterygota</taxon>
        <taxon>Hymenoptera</taxon>
        <taxon>Apocrita</taxon>
        <taxon>Aculeata</taxon>
        <taxon>Formicoidea</taxon>
        <taxon>Formicidae</taxon>
        <taxon>Myrmicinae</taxon>
        <taxon>Trachymyrmex</taxon>
    </lineage>
</organism>
<dbReference type="AlphaFoldDB" id="A0A195EAM9"/>
<reference evidence="2 3" key="1">
    <citation type="submission" date="2015-09" db="EMBL/GenBank/DDBJ databases">
        <title>Trachymyrmex cornetzi WGS genome.</title>
        <authorList>
            <person name="Nygaard S."/>
            <person name="Hu H."/>
            <person name="Boomsma J."/>
            <person name="Zhang G."/>
        </authorList>
    </citation>
    <scope>NUCLEOTIDE SEQUENCE [LARGE SCALE GENOMIC DNA]</scope>
    <source>
        <strain evidence="2">Tcor2-1</strain>
        <tissue evidence="2">Whole body</tissue>
    </source>
</reference>
<accession>A0A195EAM9</accession>
<sequence length="317" mass="34760">MRTWYAPVGQSIRECGSRLVPNDIDAISIDISISISISINADTGSNVTHPVVLVLVGVAPSGTACKRIYESTYALPVGRKRRAASAMKRWTLAGCVPASSVSHLLYLNTVALASRGNSFAGVSCRVQHFLTVPRHARRPVTSADTLRDSIKNDREVTLHRNALFILITSMVVTTRRKIKRSSLSLSKVRRGLTRARIPPGIPNRNTLLRSVHAPRLDTPLKASESSVPGQCDLVDPASRIPKRIAELTYLTFVKPGAVDTTDFLDPPTGFGLGNNDNDEKPGKPPSDVEFPAHYTTFCEEARIRFRSWRVTLAIARL</sequence>
<dbReference type="Proteomes" id="UP000078492">
    <property type="component" value="Unassembled WGS sequence"/>
</dbReference>
<proteinExistence type="predicted"/>
<name>A0A195EAM9_9HYME</name>
<feature type="region of interest" description="Disordered" evidence="1">
    <location>
        <begin position="264"/>
        <end position="288"/>
    </location>
</feature>
<evidence type="ECO:0000313" key="2">
    <source>
        <dbReference type="EMBL" id="KYN22171.1"/>
    </source>
</evidence>
<evidence type="ECO:0000313" key="3">
    <source>
        <dbReference type="Proteomes" id="UP000078492"/>
    </source>
</evidence>
<keyword evidence="3" id="KW-1185">Reference proteome</keyword>